<sequence length="651" mass="74131">MLQINTADTASDGAHTLKRCIRWRCIKTVRPKPHRTIHTSATMKAVCVLVCLALARHCAGSIFHRRAPARMDRLAVQPPVAEYLDPYIQEKYLAQYPYVQQVYRQNENLPIYEERNVRQPPRRMMTDNMLLNQDITMDDKMLQRVFRTDKVTTERKNIARNSDSSTVETNSQETIGTLNSLTGFDQQFAAPRFADMGVVSRSALLNEKPALYGDAAVWRSLKIATSPEWPVEKKDIEKIFGDAMMATKHIQPETKTELHNAVETALQIDSEDLRLNATELLKKYQYPVEEHTIKTDDGYFLTLFRISAKQIDLAQPRPVVFLMHGLLGSADDWLLMGPGKSLAYLLADAGYDVWLGNARGSRYTRHVSKSRAQPDFWQFSVDEIALHDLPAMIDYVLETAKVQKMFYVGHSTGTSAFFALASARPEYNDKIVMMYALSPMVYMSYVRSPLVRMLAPNSRLSSRLHEQLGQGEFRPDEELLRTVGGAMCENEIGCKNVCSNAYFVTSGVNVENLEPSQIPSIMSHLPAGGSTKQMKQYGQAVTAHDFRMFDFGPEMNEKVYGKPQPPSYMMDKVTTPVVLYHSEHDWLAHPKDVARLQKELPNAMIKRIPEDYFSHNDFIVSKKAPELVYKHLIESIQKPQLKTQEQQQTSY</sequence>
<proteinExistence type="predicted"/>
<dbReference type="Proteomes" id="UP001549920">
    <property type="component" value="Unassembled WGS sequence"/>
</dbReference>
<name>A0ABR3HGN2_LOXSC</name>
<dbReference type="InterPro" id="IPR006693">
    <property type="entry name" value="AB_hydrolase_lipase"/>
</dbReference>
<dbReference type="InterPro" id="IPR029058">
    <property type="entry name" value="AB_hydrolase_fold"/>
</dbReference>
<evidence type="ECO:0000313" key="2">
    <source>
        <dbReference type="EMBL" id="KAL0869544.1"/>
    </source>
</evidence>
<comment type="caution">
    <text evidence="2">The sequence shown here is derived from an EMBL/GenBank/DDBJ whole genome shotgun (WGS) entry which is preliminary data.</text>
</comment>
<evidence type="ECO:0000259" key="1">
    <source>
        <dbReference type="Pfam" id="PF04083"/>
    </source>
</evidence>
<feature type="domain" description="Partial AB-hydrolase lipase" evidence="1">
    <location>
        <begin position="278"/>
        <end position="336"/>
    </location>
</feature>
<dbReference type="SUPFAM" id="SSF53474">
    <property type="entry name" value="alpha/beta-Hydrolases"/>
    <property type="match status" value="1"/>
</dbReference>
<dbReference type="EMBL" id="JBEUOH010000019">
    <property type="protein sequence ID" value="KAL0869544.1"/>
    <property type="molecule type" value="Genomic_DNA"/>
</dbReference>
<accession>A0ABR3HGN2</accession>
<keyword evidence="3" id="KW-1185">Reference proteome</keyword>
<reference evidence="2 3" key="1">
    <citation type="submission" date="2024-06" db="EMBL/GenBank/DDBJ databases">
        <title>A chromosome-level genome assembly of beet webworm, Loxostege sticticalis.</title>
        <authorList>
            <person name="Zhang Y."/>
        </authorList>
    </citation>
    <scope>NUCLEOTIDE SEQUENCE [LARGE SCALE GENOMIC DNA]</scope>
    <source>
        <strain evidence="2">AQ026</strain>
        <tissue evidence="2">Whole body</tissue>
    </source>
</reference>
<dbReference type="Pfam" id="PF04083">
    <property type="entry name" value="Abhydro_lipase"/>
    <property type="match status" value="1"/>
</dbReference>
<protein>
    <recommendedName>
        <fullName evidence="1">Partial AB-hydrolase lipase domain-containing protein</fullName>
    </recommendedName>
</protein>
<dbReference type="PANTHER" id="PTHR11005">
    <property type="entry name" value="LYSOSOMAL ACID LIPASE-RELATED"/>
    <property type="match status" value="1"/>
</dbReference>
<gene>
    <name evidence="2" type="ORF">ABMA27_005811</name>
</gene>
<organism evidence="2 3">
    <name type="scientific">Loxostege sticticalis</name>
    <name type="common">Beet webworm moth</name>
    <dbReference type="NCBI Taxonomy" id="481309"/>
    <lineage>
        <taxon>Eukaryota</taxon>
        <taxon>Metazoa</taxon>
        <taxon>Ecdysozoa</taxon>
        <taxon>Arthropoda</taxon>
        <taxon>Hexapoda</taxon>
        <taxon>Insecta</taxon>
        <taxon>Pterygota</taxon>
        <taxon>Neoptera</taxon>
        <taxon>Endopterygota</taxon>
        <taxon>Lepidoptera</taxon>
        <taxon>Glossata</taxon>
        <taxon>Ditrysia</taxon>
        <taxon>Pyraloidea</taxon>
        <taxon>Crambidae</taxon>
        <taxon>Pyraustinae</taxon>
        <taxon>Loxostege</taxon>
    </lineage>
</organism>
<evidence type="ECO:0000313" key="3">
    <source>
        <dbReference type="Proteomes" id="UP001549920"/>
    </source>
</evidence>
<dbReference type="Gene3D" id="3.40.50.1820">
    <property type="entry name" value="alpha/beta hydrolase"/>
    <property type="match status" value="1"/>
</dbReference>